<evidence type="ECO:0000313" key="1">
    <source>
        <dbReference type="EMBL" id="RNM37433.1"/>
    </source>
</evidence>
<protein>
    <submittedName>
        <fullName evidence="1">Uncharacterized protein</fullName>
    </submittedName>
</protein>
<comment type="caution">
    <text evidence="1">The sequence shown here is derived from an EMBL/GenBank/DDBJ whole genome shotgun (WGS) entry which is preliminary data.</text>
</comment>
<sequence length="62" mass="7116">MPERALKSRESFQVSFSAAGKIRIAEKALRFRRLAGFPETFCKQADFIQCMQSKAHSEHGER</sequence>
<keyword evidence="2" id="KW-1185">Reference proteome</keyword>
<dbReference type="EMBL" id="QIBZ01000001">
    <property type="protein sequence ID" value="RNM37433.1"/>
    <property type="molecule type" value="Genomic_DNA"/>
</dbReference>
<organism evidence="1 2">
    <name type="scientific">Slackia isoflavoniconvertens</name>
    <dbReference type="NCBI Taxonomy" id="572010"/>
    <lineage>
        <taxon>Bacteria</taxon>
        <taxon>Bacillati</taxon>
        <taxon>Actinomycetota</taxon>
        <taxon>Coriobacteriia</taxon>
        <taxon>Eggerthellales</taxon>
        <taxon>Eggerthellaceae</taxon>
        <taxon>Slackia</taxon>
    </lineage>
</organism>
<name>A0A3N0IK65_9ACTN</name>
<proteinExistence type="predicted"/>
<evidence type="ECO:0000313" key="2">
    <source>
        <dbReference type="Proteomes" id="UP000271472"/>
    </source>
</evidence>
<accession>A0A3N0IK65</accession>
<dbReference type="AlphaFoldDB" id="A0A3N0IK65"/>
<dbReference type="Proteomes" id="UP000271472">
    <property type="component" value="Unassembled WGS sequence"/>
</dbReference>
<reference evidence="2" key="1">
    <citation type="submission" date="2018-05" db="EMBL/GenBank/DDBJ databases">
        <title>Genome Sequencing of selected type strains of the family Eggerthellaceae.</title>
        <authorList>
            <person name="Danylec N."/>
            <person name="Stoll D.A."/>
            <person name="Doetsch A."/>
            <person name="Huch M."/>
        </authorList>
    </citation>
    <scope>NUCLEOTIDE SEQUENCE [LARGE SCALE GENOMIC DNA]</scope>
    <source>
        <strain evidence="2">DSM 22006</strain>
    </source>
</reference>
<gene>
    <name evidence="1" type="ORF">DMP05_00435</name>
</gene>